<name>A0A9X9WNU8_9PROT</name>
<sequence length="59" mass="6106">AAAAEVERARRALDAGDLDGAIARLGRLPLPAQEAMQPWTEQARGLIAARAALAGLSAR</sequence>
<accession>A0A9X9WNU8</accession>
<dbReference type="EMBL" id="JAAEDK010000075">
    <property type="protein sequence ID" value="MBR0662008.1"/>
    <property type="molecule type" value="Genomic_DNA"/>
</dbReference>
<evidence type="ECO:0000313" key="1">
    <source>
        <dbReference type="EMBL" id="MBR0662008.1"/>
    </source>
</evidence>
<evidence type="ECO:0000313" key="2">
    <source>
        <dbReference type="Proteomes" id="UP001138708"/>
    </source>
</evidence>
<gene>
    <name evidence="1" type="ORF">GXW75_22330</name>
</gene>
<proteinExistence type="predicted"/>
<organism evidence="1 2">
    <name type="scientific">Neoroseomonas oryzicola</name>
    <dbReference type="NCBI Taxonomy" id="535904"/>
    <lineage>
        <taxon>Bacteria</taxon>
        <taxon>Pseudomonadati</taxon>
        <taxon>Pseudomonadota</taxon>
        <taxon>Alphaproteobacteria</taxon>
        <taxon>Acetobacterales</taxon>
        <taxon>Acetobacteraceae</taxon>
        <taxon>Neoroseomonas</taxon>
    </lineage>
</organism>
<reference evidence="1" key="2">
    <citation type="journal article" date="2021" name="Syst. Appl. Microbiol.">
        <title>Roseomonas hellenica sp. nov., isolated from roots of wild-growing Alkanna tinctoria.</title>
        <authorList>
            <person name="Rat A."/>
            <person name="Naranjo H.D."/>
            <person name="Lebbe L."/>
            <person name="Cnockaert M."/>
            <person name="Krigas N."/>
            <person name="Grigoriadou K."/>
            <person name="Maloupa E."/>
            <person name="Willems A."/>
        </authorList>
    </citation>
    <scope>NUCLEOTIDE SEQUENCE</scope>
    <source>
        <strain evidence="1">LMG 31161</strain>
    </source>
</reference>
<protein>
    <submittedName>
        <fullName evidence="1">Uncharacterized protein</fullName>
    </submittedName>
</protein>
<reference evidence="1" key="1">
    <citation type="submission" date="2020-01" db="EMBL/GenBank/DDBJ databases">
        <authorList>
            <person name="Rat A."/>
        </authorList>
    </citation>
    <scope>NUCLEOTIDE SEQUENCE</scope>
    <source>
        <strain evidence="1">LMG 31161</strain>
    </source>
</reference>
<dbReference type="AlphaFoldDB" id="A0A9X9WNU8"/>
<feature type="non-terminal residue" evidence="1">
    <location>
        <position position="1"/>
    </location>
</feature>
<comment type="caution">
    <text evidence="1">The sequence shown here is derived from an EMBL/GenBank/DDBJ whole genome shotgun (WGS) entry which is preliminary data.</text>
</comment>
<dbReference type="Proteomes" id="UP001138708">
    <property type="component" value="Unassembled WGS sequence"/>
</dbReference>